<protein>
    <recommendedName>
        <fullName evidence="1">DUF676 domain-containing protein</fullName>
    </recommendedName>
</protein>
<dbReference type="Gene3D" id="3.40.50.1820">
    <property type="entry name" value="alpha/beta hydrolase"/>
    <property type="match status" value="1"/>
</dbReference>
<dbReference type="AlphaFoldDB" id="A0A6S6U549"/>
<evidence type="ECO:0000259" key="1">
    <source>
        <dbReference type="Pfam" id="PF05057"/>
    </source>
</evidence>
<evidence type="ECO:0000313" key="2">
    <source>
        <dbReference type="EMBL" id="CAA6826835.1"/>
    </source>
</evidence>
<dbReference type="InterPro" id="IPR007751">
    <property type="entry name" value="DUF676_lipase-like"/>
</dbReference>
<dbReference type="EMBL" id="CACVAS010000147">
    <property type="protein sequence ID" value="CAA6826835.1"/>
    <property type="molecule type" value="Genomic_DNA"/>
</dbReference>
<dbReference type="PROSITE" id="PS51257">
    <property type="entry name" value="PROKAR_LIPOPROTEIN"/>
    <property type="match status" value="1"/>
</dbReference>
<sequence length="276" mass="30709">MKIHLKSNIFKGIFIAFSMILFSGCGNDTKTVTSDVNSIHPMSVKNVLFAHGFLSSADTWNHYVEVTSDYADREWVIYRTDVSDTGSIVRRAGQLADYINAQGLEDNSMIVIGHSMGGLDLRYIISQGNQNQTDDNKYYKAAKKIYKFYTIATPHKGVEIANILPEDNGAVSDLSADHMSMFNKEHPYSNSSIDGRKIEMLAFRFACDDDKSTDGIVPIESQVLDGAPYTKEVLDGKHTTARHIIICEDDVIAELNQNSIINNILDNSTPEQITSL</sequence>
<accession>A0A6S6U549</accession>
<dbReference type="InterPro" id="IPR029058">
    <property type="entry name" value="AB_hydrolase_fold"/>
</dbReference>
<proteinExistence type="predicted"/>
<organism evidence="2">
    <name type="scientific">uncultured Sulfurovum sp</name>
    <dbReference type="NCBI Taxonomy" id="269237"/>
    <lineage>
        <taxon>Bacteria</taxon>
        <taxon>Pseudomonadati</taxon>
        <taxon>Campylobacterota</taxon>
        <taxon>Epsilonproteobacteria</taxon>
        <taxon>Campylobacterales</taxon>
        <taxon>Sulfurovaceae</taxon>
        <taxon>Sulfurovum</taxon>
        <taxon>environmental samples</taxon>
    </lineage>
</organism>
<feature type="domain" description="DUF676" evidence="1">
    <location>
        <begin position="47"/>
        <end position="161"/>
    </location>
</feature>
<dbReference type="SUPFAM" id="SSF53474">
    <property type="entry name" value="alpha/beta-Hydrolases"/>
    <property type="match status" value="1"/>
</dbReference>
<dbReference type="Pfam" id="PF05057">
    <property type="entry name" value="DUF676"/>
    <property type="match status" value="1"/>
</dbReference>
<gene>
    <name evidence="2" type="ORF">HELGO_WM1657</name>
</gene>
<name>A0A6S6U549_9BACT</name>
<reference evidence="2" key="1">
    <citation type="submission" date="2020-01" db="EMBL/GenBank/DDBJ databases">
        <authorList>
            <person name="Meier V. D."/>
            <person name="Meier V D."/>
        </authorList>
    </citation>
    <scope>NUCLEOTIDE SEQUENCE</scope>
    <source>
        <strain evidence="2">HLG_WM_MAG_01</strain>
    </source>
</reference>